<comment type="caution">
    <text evidence="1">The sequence shown here is derived from an EMBL/GenBank/DDBJ whole genome shotgun (WGS) entry which is preliminary data.</text>
</comment>
<name>A0ABV0USF9_9TELE</name>
<protein>
    <submittedName>
        <fullName evidence="1">Uncharacterized protein</fullName>
    </submittedName>
</protein>
<sequence length="72" mass="8308">MKAKLNAALQEKNHLSLELNNHQLKASKHEQVQCDYVQLKQAFATVSRERDVAQQERSQLKATVENLEHVLK</sequence>
<evidence type="ECO:0000313" key="2">
    <source>
        <dbReference type="Proteomes" id="UP001482620"/>
    </source>
</evidence>
<organism evidence="1 2">
    <name type="scientific">Ilyodon furcidens</name>
    <name type="common">goldbreast splitfin</name>
    <dbReference type="NCBI Taxonomy" id="33524"/>
    <lineage>
        <taxon>Eukaryota</taxon>
        <taxon>Metazoa</taxon>
        <taxon>Chordata</taxon>
        <taxon>Craniata</taxon>
        <taxon>Vertebrata</taxon>
        <taxon>Euteleostomi</taxon>
        <taxon>Actinopterygii</taxon>
        <taxon>Neopterygii</taxon>
        <taxon>Teleostei</taxon>
        <taxon>Neoteleostei</taxon>
        <taxon>Acanthomorphata</taxon>
        <taxon>Ovalentaria</taxon>
        <taxon>Atherinomorphae</taxon>
        <taxon>Cyprinodontiformes</taxon>
        <taxon>Goodeidae</taxon>
        <taxon>Ilyodon</taxon>
    </lineage>
</organism>
<proteinExistence type="predicted"/>
<keyword evidence="2" id="KW-1185">Reference proteome</keyword>
<dbReference type="Proteomes" id="UP001482620">
    <property type="component" value="Unassembled WGS sequence"/>
</dbReference>
<evidence type="ECO:0000313" key="1">
    <source>
        <dbReference type="EMBL" id="MEQ2248020.1"/>
    </source>
</evidence>
<accession>A0ABV0USF9</accession>
<reference evidence="1 2" key="1">
    <citation type="submission" date="2021-06" db="EMBL/GenBank/DDBJ databases">
        <authorList>
            <person name="Palmer J.M."/>
        </authorList>
    </citation>
    <scope>NUCLEOTIDE SEQUENCE [LARGE SCALE GENOMIC DNA]</scope>
    <source>
        <strain evidence="2">if_2019</strain>
        <tissue evidence="1">Muscle</tissue>
    </source>
</reference>
<dbReference type="EMBL" id="JAHRIQ010082393">
    <property type="protein sequence ID" value="MEQ2248020.1"/>
    <property type="molecule type" value="Genomic_DNA"/>
</dbReference>
<gene>
    <name evidence="1" type="ORF">ILYODFUR_015010</name>
</gene>
<feature type="non-terminal residue" evidence="1">
    <location>
        <position position="72"/>
    </location>
</feature>